<dbReference type="Gene3D" id="3.40.50.300">
    <property type="entry name" value="P-loop containing nucleotide triphosphate hydrolases"/>
    <property type="match status" value="1"/>
</dbReference>
<accession>G5J5H8</accession>
<dbReference type="GeneID" id="88766382"/>
<dbReference type="PATRIC" id="fig|423471.3.peg.2576"/>
<name>G5J5H8_CROWT</name>
<dbReference type="RefSeq" id="WP_007310906.1">
    <property type="nucleotide sequence ID" value="NZ_AESD01000404.1"/>
</dbReference>
<evidence type="ECO:0000313" key="1">
    <source>
        <dbReference type="EMBL" id="EHJ12544.1"/>
    </source>
</evidence>
<evidence type="ECO:0008006" key="3">
    <source>
        <dbReference type="Google" id="ProtNLM"/>
    </source>
</evidence>
<dbReference type="EMBL" id="AESD01000404">
    <property type="protein sequence ID" value="EHJ12544.1"/>
    <property type="molecule type" value="Genomic_DNA"/>
</dbReference>
<dbReference type="InterPro" id="IPR018831">
    <property type="entry name" value="Uncharacterised_NKWYS"/>
</dbReference>
<comment type="caution">
    <text evidence="1">The sequence shown here is derived from an EMBL/GenBank/DDBJ whole genome shotgun (WGS) entry which is preliminary data.</text>
</comment>
<dbReference type="Proteomes" id="UP000003477">
    <property type="component" value="Unassembled WGS sequence"/>
</dbReference>
<dbReference type="Pfam" id="PF10364">
    <property type="entry name" value="NKWYS"/>
    <property type="match status" value="1"/>
</dbReference>
<sequence>MIKQTLKPYYHFLKRAYKENKYRQYLRGKLEQRKVILVHQMGKVASTSLVNSLEKLDSDMAICHTHYVKKESLDDFIQKYKAKKLPLDNYLIESQEISQFLDRTSQDYPWKIITIVREPIARNMSMFFENLDKGKQTNLYMPDFVEKYQSGVLEVDNLINNFLSQYPHEIPLNWLDKEIKDVFGVDVYSFDFSHDKGYQIIEFKNVEILILRLESLQNCLQDAFSEFLGIDNFRLSNKNQAKQKTYFEVYSDFLNSIVLPQSYIDKMYSSKYMKHFYSQNEIDKFREKWSKH</sequence>
<dbReference type="InterPro" id="IPR027417">
    <property type="entry name" value="P-loop_NTPase"/>
</dbReference>
<dbReference type="AlphaFoldDB" id="G5J5H8"/>
<gene>
    <name evidence="1" type="ORF">CWATWH0003_2738</name>
</gene>
<proteinExistence type="predicted"/>
<evidence type="ECO:0000313" key="2">
    <source>
        <dbReference type="Proteomes" id="UP000003477"/>
    </source>
</evidence>
<organism evidence="1 2">
    <name type="scientific">Crocosphaera watsonii WH 0003</name>
    <dbReference type="NCBI Taxonomy" id="423471"/>
    <lineage>
        <taxon>Bacteria</taxon>
        <taxon>Bacillati</taxon>
        <taxon>Cyanobacteriota</taxon>
        <taxon>Cyanophyceae</taxon>
        <taxon>Oscillatoriophycideae</taxon>
        <taxon>Chroococcales</taxon>
        <taxon>Aphanothecaceae</taxon>
        <taxon>Crocosphaera</taxon>
    </lineage>
</organism>
<protein>
    <recommendedName>
        <fullName evidence="3">Capsular polysaccharide synthesis enzyme CpsE</fullName>
    </recommendedName>
</protein>
<reference evidence="1 2" key="1">
    <citation type="journal article" date="2011" name="Front. Microbiol.">
        <title>Two Strains of Crocosphaera watsonii with Highly Conserved Genomes are Distinguished by Strain-Specific Features.</title>
        <authorList>
            <person name="Bench S.R."/>
            <person name="Ilikchyan I.N."/>
            <person name="Tripp H.J."/>
            <person name="Zehr J.P."/>
        </authorList>
    </citation>
    <scope>NUCLEOTIDE SEQUENCE [LARGE SCALE GENOMIC DNA]</scope>
    <source>
        <strain evidence="1 2">WH 0003</strain>
    </source>
</reference>